<gene>
    <name evidence="2" type="ORF">V8G58_14605</name>
</gene>
<accession>A0ABW7N297</accession>
<evidence type="ECO:0000313" key="2">
    <source>
        <dbReference type="EMBL" id="MFH6773166.1"/>
    </source>
</evidence>
<reference evidence="2 3" key="1">
    <citation type="submission" date="2024-02" db="EMBL/GenBank/DDBJ databases">
        <title>A Gaetbulibacter species isolated from tidal flats and genomic insights of their niches.</title>
        <authorList>
            <person name="Ye Y."/>
        </authorList>
    </citation>
    <scope>NUCLEOTIDE SEQUENCE [LARGE SCALE GENOMIC DNA]</scope>
    <source>
        <strain evidence="2 3">KYW382</strain>
    </source>
</reference>
<evidence type="ECO:0000256" key="1">
    <source>
        <dbReference type="SAM" id="Phobius"/>
    </source>
</evidence>
<keyword evidence="1" id="KW-0812">Transmembrane</keyword>
<protein>
    <submittedName>
        <fullName evidence="2">Uncharacterized protein</fullName>
    </submittedName>
</protein>
<keyword evidence="1" id="KW-1133">Transmembrane helix</keyword>
<dbReference type="Proteomes" id="UP001610100">
    <property type="component" value="Unassembled WGS sequence"/>
</dbReference>
<feature type="transmembrane region" description="Helical" evidence="1">
    <location>
        <begin position="104"/>
        <end position="121"/>
    </location>
</feature>
<organism evidence="2 3">
    <name type="scientific">Gaetbulibacter aestuarii</name>
    <dbReference type="NCBI Taxonomy" id="1502358"/>
    <lineage>
        <taxon>Bacteria</taxon>
        <taxon>Pseudomonadati</taxon>
        <taxon>Bacteroidota</taxon>
        <taxon>Flavobacteriia</taxon>
        <taxon>Flavobacteriales</taxon>
        <taxon>Flavobacteriaceae</taxon>
        <taxon>Gaetbulibacter</taxon>
    </lineage>
</organism>
<evidence type="ECO:0000313" key="3">
    <source>
        <dbReference type="Proteomes" id="UP001610100"/>
    </source>
</evidence>
<dbReference type="EMBL" id="JBAWKB010000012">
    <property type="protein sequence ID" value="MFH6773166.1"/>
    <property type="molecule type" value="Genomic_DNA"/>
</dbReference>
<feature type="transmembrane region" description="Helical" evidence="1">
    <location>
        <begin position="127"/>
        <end position="144"/>
    </location>
</feature>
<keyword evidence="1" id="KW-0472">Membrane</keyword>
<comment type="caution">
    <text evidence="2">The sequence shown here is derived from an EMBL/GenBank/DDBJ whole genome shotgun (WGS) entry which is preliminary data.</text>
</comment>
<proteinExistence type="predicted"/>
<name>A0ABW7N297_9FLAO</name>
<sequence>MDNETLKEKLNEFIKLFESESDEIKGQVNYNSTLNITNQLLKFHHNKEAEKYKTLIVEYIDELKTTDFPTGTKTQMELYKKYIFKTGQYLINERDFRHKGTNKMKYISFGIVLDFLVYYFVKSKLPFYFPIFTLIFTFLGIRKTKKMVADKKAFGRGY</sequence>
<keyword evidence="3" id="KW-1185">Reference proteome</keyword>
<dbReference type="RefSeq" id="WP_344741649.1">
    <property type="nucleotide sequence ID" value="NZ_BAABAY010000006.1"/>
</dbReference>